<dbReference type="GO" id="GO:0097367">
    <property type="term" value="F:carbohydrate derivative binding"/>
    <property type="evidence" value="ECO:0007669"/>
    <property type="project" value="InterPro"/>
</dbReference>
<dbReference type="PROSITE" id="PS51071">
    <property type="entry name" value="HTH_RPIR"/>
    <property type="match status" value="1"/>
</dbReference>
<dbReference type="InterPro" id="IPR046348">
    <property type="entry name" value="SIS_dom_sf"/>
</dbReference>
<sequence length="248" mass="28067">MFSYDIIQKFNETEILIYKYIIANQDKIPFMTIRELANALNVSTSTILRFCNKTDCNNYSELKKKINENIKEISNIAPQSDLQVLLHYFQGTNTSAFENKIKQGVKIIQDAEMVVFVGSGSSGTLARYGSRYFSNLGKFSMGLEDPYYPVIDIGEKKVALLVLSVSGETKTIVDLIKEFQACNSKILSITNQPNSTIAKMSDWNISYNMNMQRVNGGFNATSQVPVLFLMEVLARRLKHNRNSLLLDK</sequence>
<evidence type="ECO:0000256" key="2">
    <source>
        <dbReference type="ARBA" id="ARBA00023125"/>
    </source>
</evidence>
<dbReference type="InterPro" id="IPR035472">
    <property type="entry name" value="RpiR-like_SIS"/>
</dbReference>
<organism evidence="6 7">
    <name type="scientific">Propionispora vibrioides</name>
    <dbReference type="NCBI Taxonomy" id="112903"/>
    <lineage>
        <taxon>Bacteria</taxon>
        <taxon>Bacillati</taxon>
        <taxon>Bacillota</taxon>
        <taxon>Negativicutes</taxon>
        <taxon>Selenomonadales</taxon>
        <taxon>Sporomusaceae</taxon>
        <taxon>Propionispora</taxon>
    </lineage>
</organism>
<feature type="domain" description="SIS" evidence="5">
    <location>
        <begin position="104"/>
        <end position="243"/>
    </location>
</feature>
<dbReference type="Proteomes" id="UP000198847">
    <property type="component" value="Unassembled WGS sequence"/>
</dbReference>
<dbReference type="AlphaFoldDB" id="A0A1H8Y5J1"/>
<dbReference type="PROSITE" id="PS51464">
    <property type="entry name" value="SIS"/>
    <property type="match status" value="1"/>
</dbReference>
<dbReference type="InterPro" id="IPR001347">
    <property type="entry name" value="SIS_dom"/>
</dbReference>
<dbReference type="CDD" id="cd05013">
    <property type="entry name" value="SIS_RpiR"/>
    <property type="match status" value="1"/>
</dbReference>
<keyword evidence="7" id="KW-1185">Reference proteome</keyword>
<dbReference type="PANTHER" id="PTHR30514:SF1">
    <property type="entry name" value="HTH-TYPE TRANSCRIPTIONAL REGULATOR HEXR-RELATED"/>
    <property type="match status" value="1"/>
</dbReference>
<accession>A0A1H8Y5J1</accession>
<dbReference type="InterPro" id="IPR036388">
    <property type="entry name" value="WH-like_DNA-bd_sf"/>
</dbReference>
<keyword evidence="3" id="KW-0804">Transcription</keyword>
<dbReference type="InterPro" id="IPR047640">
    <property type="entry name" value="RpiR-like"/>
</dbReference>
<protein>
    <submittedName>
        <fullName evidence="6">DNA-binding transcriptional regulator, MurR/RpiR family, contains HTH and SIS domains</fullName>
    </submittedName>
</protein>
<dbReference type="STRING" id="112903.SAMN04490178_14414"/>
<dbReference type="GO" id="GO:0003677">
    <property type="term" value="F:DNA binding"/>
    <property type="evidence" value="ECO:0007669"/>
    <property type="project" value="UniProtKB-KW"/>
</dbReference>
<dbReference type="Gene3D" id="3.40.50.10490">
    <property type="entry name" value="Glucose-6-phosphate isomerase like protein, domain 1"/>
    <property type="match status" value="1"/>
</dbReference>
<dbReference type="SUPFAM" id="SSF46689">
    <property type="entry name" value="Homeodomain-like"/>
    <property type="match status" value="1"/>
</dbReference>
<dbReference type="OrthoDB" id="1648815at2"/>
<dbReference type="GO" id="GO:0003700">
    <property type="term" value="F:DNA-binding transcription factor activity"/>
    <property type="evidence" value="ECO:0007669"/>
    <property type="project" value="InterPro"/>
</dbReference>
<evidence type="ECO:0000259" key="5">
    <source>
        <dbReference type="PROSITE" id="PS51464"/>
    </source>
</evidence>
<evidence type="ECO:0000259" key="4">
    <source>
        <dbReference type="PROSITE" id="PS51071"/>
    </source>
</evidence>
<dbReference type="Gene3D" id="1.10.10.10">
    <property type="entry name" value="Winged helix-like DNA-binding domain superfamily/Winged helix DNA-binding domain"/>
    <property type="match status" value="1"/>
</dbReference>
<evidence type="ECO:0000256" key="3">
    <source>
        <dbReference type="ARBA" id="ARBA00023163"/>
    </source>
</evidence>
<keyword evidence="1" id="KW-0805">Transcription regulation</keyword>
<dbReference type="RefSeq" id="WP_091752327.1">
    <property type="nucleotide sequence ID" value="NZ_FODY01000044.1"/>
</dbReference>
<evidence type="ECO:0000313" key="7">
    <source>
        <dbReference type="Proteomes" id="UP000198847"/>
    </source>
</evidence>
<evidence type="ECO:0000313" key="6">
    <source>
        <dbReference type="EMBL" id="SEP47346.1"/>
    </source>
</evidence>
<dbReference type="Pfam" id="PF01418">
    <property type="entry name" value="HTH_6"/>
    <property type="match status" value="1"/>
</dbReference>
<dbReference type="InterPro" id="IPR009057">
    <property type="entry name" value="Homeodomain-like_sf"/>
</dbReference>
<reference evidence="6 7" key="1">
    <citation type="submission" date="2016-10" db="EMBL/GenBank/DDBJ databases">
        <authorList>
            <person name="de Groot N.N."/>
        </authorList>
    </citation>
    <scope>NUCLEOTIDE SEQUENCE [LARGE SCALE GENOMIC DNA]</scope>
    <source>
        <strain evidence="6 7">DSM 13305</strain>
    </source>
</reference>
<dbReference type="InterPro" id="IPR000281">
    <property type="entry name" value="HTH_RpiR"/>
</dbReference>
<dbReference type="Pfam" id="PF01380">
    <property type="entry name" value="SIS"/>
    <property type="match status" value="1"/>
</dbReference>
<dbReference type="SUPFAM" id="SSF53697">
    <property type="entry name" value="SIS domain"/>
    <property type="match status" value="1"/>
</dbReference>
<dbReference type="PANTHER" id="PTHR30514">
    <property type="entry name" value="GLUCOKINASE"/>
    <property type="match status" value="1"/>
</dbReference>
<name>A0A1H8Y5J1_9FIRM</name>
<gene>
    <name evidence="6" type="ORF">SAMN04490178_14414</name>
</gene>
<dbReference type="EMBL" id="FODY01000044">
    <property type="protein sequence ID" value="SEP47346.1"/>
    <property type="molecule type" value="Genomic_DNA"/>
</dbReference>
<proteinExistence type="predicted"/>
<evidence type="ECO:0000256" key="1">
    <source>
        <dbReference type="ARBA" id="ARBA00023015"/>
    </source>
</evidence>
<keyword evidence="2 6" id="KW-0238">DNA-binding</keyword>
<dbReference type="GO" id="GO:1901135">
    <property type="term" value="P:carbohydrate derivative metabolic process"/>
    <property type="evidence" value="ECO:0007669"/>
    <property type="project" value="InterPro"/>
</dbReference>
<feature type="domain" description="HTH rpiR-type" evidence="4">
    <location>
        <begin position="1"/>
        <end position="73"/>
    </location>
</feature>